<dbReference type="InterPro" id="IPR015943">
    <property type="entry name" value="WD40/YVTN_repeat-like_dom_sf"/>
</dbReference>
<keyword evidence="1 3" id="KW-0853">WD repeat</keyword>
<feature type="repeat" description="WD" evidence="3">
    <location>
        <begin position="236"/>
        <end position="271"/>
    </location>
</feature>
<dbReference type="SMART" id="SM00320">
    <property type="entry name" value="WD40"/>
    <property type="match status" value="7"/>
</dbReference>
<gene>
    <name evidence="4" type="ORF">CY34DRAFT_812241</name>
</gene>
<reference evidence="5" key="2">
    <citation type="submission" date="2015-01" db="EMBL/GenBank/DDBJ databases">
        <title>Evolutionary Origins and Diversification of the Mycorrhizal Mutualists.</title>
        <authorList>
            <consortium name="DOE Joint Genome Institute"/>
            <consortium name="Mycorrhizal Genomics Consortium"/>
            <person name="Kohler A."/>
            <person name="Kuo A."/>
            <person name="Nagy L.G."/>
            <person name="Floudas D."/>
            <person name="Copeland A."/>
            <person name="Barry K.W."/>
            <person name="Cichocki N."/>
            <person name="Veneault-Fourrey C."/>
            <person name="LaButti K."/>
            <person name="Lindquist E.A."/>
            <person name="Lipzen A."/>
            <person name="Lundell T."/>
            <person name="Morin E."/>
            <person name="Murat C."/>
            <person name="Riley R."/>
            <person name="Ohm R."/>
            <person name="Sun H."/>
            <person name="Tunlid A."/>
            <person name="Henrissat B."/>
            <person name="Grigoriev I.V."/>
            <person name="Hibbett D.S."/>
            <person name="Martin F."/>
        </authorList>
    </citation>
    <scope>NUCLEOTIDE SEQUENCE [LARGE SCALE GENOMIC DNA]</scope>
    <source>
        <strain evidence="5">UH-Slu-Lm8-n1</strain>
    </source>
</reference>
<evidence type="ECO:0008006" key="6">
    <source>
        <dbReference type="Google" id="ProtNLM"/>
    </source>
</evidence>
<dbReference type="PROSITE" id="PS00678">
    <property type="entry name" value="WD_REPEATS_1"/>
    <property type="match status" value="3"/>
</dbReference>
<evidence type="ECO:0000313" key="5">
    <source>
        <dbReference type="Proteomes" id="UP000054485"/>
    </source>
</evidence>
<dbReference type="PANTHER" id="PTHR19879:SF9">
    <property type="entry name" value="TRANSCRIPTION INITIATION FACTOR TFIID SUBUNIT 5"/>
    <property type="match status" value="1"/>
</dbReference>
<keyword evidence="5" id="KW-1185">Reference proteome</keyword>
<name>A0A0D0AB65_9AGAM</name>
<dbReference type="InterPro" id="IPR001680">
    <property type="entry name" value="WD40_rpt"/>
</dbReference>
<dbReference type="CDD" id="cd00200">
    <property type="entry name" value="WD40"/>
    <property type="match status" value="1"/>
</dbReference>
<dbReference type="PROSITE" id="PS50082">
    <property type="entry name" value="WD_REPEATS_2"/>
    <property type="match status" value="5"/>
</dbReference>
<organism evidence="4 5">
    <name type="scientific">Suillus luteus UH-Slu-Lm8-n1</name>
    <dbReference type="NCBI Taxonomy" id="930992"/>
    <lineage>
        <taxon>Eukaryota</taxon>
        <taxon>Fungi</taxon>
        <taxon>Dikarya</taxon>
        <taxon>Basidiomycota</taxon>
        <taxon>Agaricomycotina</taxon>
        <taxon>Agaricomycetes</taxon>
        <taxon>Agaricomycetidae</taxon>
        <taxon>Boletales</taxon>
        <taxon>Suillineae</taxon>
        <taxon>Suillaceae</taxon>
        <taxon>Suillus</taxon>
    </lineage>
</organism>
<dbReference type="PROSITE" id="PS50294">
    <property type="entry name" value="WD_REPEATS_REGION"/>
    <property type="match status" value="5"/>
</dbReference>
<dbReference type="Proteomes" id="UP000054485">
    <property type="component" value="Unassembled WGS sequence"/>
</dbReference>
<evidence type="ECO:0000313" key="4">
    <source>
        <dbReference type="EMBL" id="KIK35344.1"/>
    </source>
</evidence>
<dbReference type="STRING" id="930992.A0A0D0AB65"/>
<dbReference type="InterPro" id="IPR020472">
    <property type="entry name" value="WD40_PAC1"/>
</dbReference>
<keyword evidence="2" id="KW-0677">Repeat</keyword>
<dbReference type="InterPro" id="IPR036322">
    <property type="entry name" value="WD40_repeat_dom_sf"/>
</dbReference>
<dbReference type="HOGENOM" id="CLU_000288_57_37_1"/>
<evidence type="ECO:0000256" key="2">
    <source>
        <dbReference type="ARBA" id="ARBA00022737"/>
    </source>
</evidence>
<feature type="repeat" description="WD" evidence="3">
    <location>
        <begin position="18"/>
        <end position="59"/>
    </location>
</feature>
<proteinExistence type="predicted"/>
<sequence length="587" mass="64748">MSSPMMKKTSAITPRKTMRGHTTSVFGVAHLPGGQHIITCSKDSPLRLWDLKRGAQIGEEWRDEGDEAGIESMALSPNGKTLASGSSDGMVRLWDVEMGKVVLKWKGHTDWVTSVCWSPNGERVVSGSYHGTARLWDVKSGEPVRVQGLNPIKSRHEYVYAVSYSPEAKMIATGGYKKYGIEIWDAKTGKQLTKIELYRSIFSLAWTSDGKKLIAGQTYGSIEIFDTATWQQIAVLDDHTSTVNSLTLFPNNRLLASTSQDKTARLWNLDTNLQVGPPLQHKQDVECVAFSADGKLLSTGCFDKNAYVWNIHAILNIAGLGDLLDKVHASSSEEHISRSSLAISDKSFLKADATGGFGDAYELSPRFFGTTQANAPSSAIPSARAKFSAVLGHFPSLLHRSRHNQTIETRHPPVPSESRLHALLHHLRSLPNTGTEEISELPQPPMISRFRPQVLLGHLSSLFSRPQLHTDETIEPQRSQTPSESRPVALIGRLSSLFRPPPNANEAIELQHSPEPATFSYRSSHVVDVSAMRDREVIYVARRPETASEMAKRVKNPKPWVRVVFFLCCVSPGSDDSPGTNDTPRSS</sequence>
<reference evidence="4 5" key="1">
    <citation type="submission" date="2014-04" db="EMBL/GenBank/DDBJ databases">
        <authorList>
            <consortium name="DOE Joint Genome Institute"/>
            <person name="Kuo A."/>
            <person name="Ruytinx J."/>
            <person name="Rineau F."/>
            <person name="Colpaert J."/>
            <person name="Kohler A."/>
            <person name="Nagy L.G."/>
            <person name="Floudas D."/>
            <person name="Copeland A."/>
            <person name="Barry K.W."/>
            <person name="Cichocki N."/>
            <person name="Veneault-Fourrey C."/>
            <person name="LaButti K."/>
            <person name="Lindquist E.A."/>
            <person name="Lipzen A."/>
            <person name="Lundell T."/>
            <person name="Morin E."/>
            <person name="Murat C."/>
            <person name="Sun H."/>
            <person name="Tunlid A."/>
            <person name="Henrissat B."/>
            <person name="Grigoriev I.V."/>
            <person name="Hibbett D.S."/>
            <person name="Martin F."/>
            <person name="Nordberg H.P."/>
            <person name="Cantor M.N."/>
            <person name="Hua S.X."/>
        </authorList>
    </citation>
    <scope>NUCLEOTIDE SEQUENCE [LARGE SCALE GENOMIC DNA]</scope>
    <source>
        <strain evidence="4 5">UH-Slu-Lm8-n1</strain>
    </source>
</reference>
<dbReference type="PANTHER" id="PTHR19879">
    <property type="entry name" value="TRANSCRIPTION INITIATION FACTOR TFIID"/>
    <property type="match status" value="1"/>
</dbReference>
<feature type="repeat" description="WD" evidence="3">
    <location>
        <begin position="63"/>
        <end position="104"/>
    </location>
</feature>
<dbReference type="EMBL" id="KN835634">
    <property type="protein sequence ID" value="KIK35344.1"/>
    <property type="molecule type" value="Genomic_DNA"/>
</dbReference>
<evidence type="ECO:0000256" key="3">
    <source>
        <dbReference type="PROSITE-ProRule" id="PRU00221"/>
    </source>
</evidence>
<accession>A0A0D0AB65</accession>
<protein>
    <recommendedName>
        <fullName evidence="6">WD40 repeat-like protein</fullName>
    </recommendedName>
</protein>
<dbReference type="InterPro" id="IPR019775">
    <property type="entry name" value="WD40_repeat_CS"/>
</dbReference>
<dbReference type="SUPFAM" id="SSF50978">
    <property type="entry name" value="WD40 repeat-like"/>
    <property type="match status" value="1"/>
</dbReference>
<dbReference type="Pfam" id="PF00400">
    <property type="entry name" value="WD40"/>
    <property type="match status" value="5"/>
</dbReference>
<feature type="repeat" description="WD" evidence="3">
    <location>
        <begin position="278"/>
        <end position="311"/>
    </location>
</feature>
<feature type="repeat" description="WD" evidence="3">
    <location>
        <begin position="105"/>
        <end position="146"/>
    </location>
</feature>
<dbReference type="InParanoid" id="A0A0D0AB65"/>
<dbReference type="PRINTS" id="PR00320">
    <property type="entry name" value="GPROTEINBRPT"/>
</dbReference>
<dbReference type="Gene3D" id="2.130.10.10">
    <property type="entry name" value="YVTN repeat-like/Quinoprotein amine dehydrogenase"/>
    <property type="match status" value="2"/>
</dbReference>
<dbReference type="OrthoDB" id="17410at2759"/>
<evidence type="ECO:0000256" key="1">
    <source>
        <dbReference type="ARBA" id="ARBA00022574"/>
    </source>
</evidence>
<dbReference type="AlphaFoldDB" id="A0A0D0AB65"/>